<keyword evidence="3 12" id="KW-0479">Metal-binding</keyword>
<reference evidence="14" key="1">
    <citation type="journal article" date="2023" name="Mol. Phylogenet. Evol.">
        <title>Genome-scale phylogeny and comparative genomics of the fungal order Sordariales.</title>
        <authorList>
            <person name="Hensen N."/>
            <person name="Bonometti L."/>
            <person name="Westerberg I."/>
            <person name="Brannstrom I.O."/>
            <person name="Guillou S."/>
            <person name="Cros-Aarteil S."/>
            <person name="Calhoun S."/>
            <person name="Haridas S."/>
            <person name="Kuo A."/>
            <person name="Mondo S."/>
            <person name="Pangilinan J."/>
            <person name="Riley R."/>
            <person name="LaButti K."/>
            <person name="Andreopoulos B."/>
            <person name="Lipzen A."/>
            <person name="Chen C."/>
            <person name="Yan M."/>
            <person name="Daum C."/>
            <person name="Ng V."/>
            <person name="Clum A."/>
            <person name="Steindorff A."/>
            <person name="Ohm R.A."/>
            <person name="Martin F."/>
            <person name="Silar P."/>
            <person name="Natvig D.O."/>
            <person name="Lalanne C."/>
            <person name="Gautier V."/>
            <person name="Ament-Velasquez S.L."/>
            <person name="Kruys A."/>
            <person name="Hutchinson M.I."/>
            <person name="Powell A.J."/>
            <person name="Barry K."/>
            <person name="Miller A.N."/>
            <person name="Grigoriev I.V."/>
            <person name="Debuchy R."/>
            <person name="Gladieux P."/>
            <person name="Hiltunen Thoren M."/>
            <person name="Johannesson H."/>
        </authorList>
    </citation>
    <scope>NUCLEOTIDE SEQUENCE</scope>
    <source>
        <strain evidence="14">CBS 958.72</strain>
    </source>
</reference>
<sequence length="240" mass="26503">HEQARRLQQLRDEEIRPAVPVETFERLSQFPLDASASAARPSASDAGEFVAAVEGFLPSEYADLIEERNCLGKCGYALCPRPKRAYVGEFKIMASGIARVDDLNKWCSDDCAARALFIKVQLDNPTYLRKNGQTVAKIELREEKNGEKKPTSLAQAEASSGRQVARAAAALAVERGDAGRPPRLGTMFNLTIREKSTVGPAQPPDHEQLVAEDRDTHLRIEGHRIKFGTNKVDDEESDDD</sequence>
<feature type="non-terminal residue" evidence="14">
    <location>
        <position position="240"/>
    </location>
</feature>
<dbReference type="GO" id="GO:0005634">
    <property type="term" value="C:nucleus"/>
    <property type="evidence" value="ECO:0007669"/>
    <property type="project" value="UniProtKB-SubCell"/>
</dbReference>
<comment type="caution">
    <text evidence="14">The sequence shown here is derived from an EMBL/GenBank/DDBJ whole genome shotgun (WGS) entry which is preliminary data.</text>
</comment>
<keyword evidence="8 12" id="KW-0539">Nucleus</keyword>
<feature type="domain" description="RTR1-type" evidence="13">
    <location>
        <begin position="51"/>
        <end position="130"/>
    </location>
</feature>
<accession>A0AAE0JS75</accession>
<evidence type="ECO:0000256" key="5">
    <source>
        <dbReference type="ARBA" id="ARBA00022801"/>
    </source>
</evidence>
<dbReference type="InterPro" id="IPR038534">
    <property type="entry name" value="Rtr1/RPAP2_sf"/>
</dbReference>
<dbReference type="Gene3D" id="1.25.40.820">
    <property type="match status" value="1"/>
</dbReference>
<dbReference type="GO" id="GO:0005737">
    <property type="term" value="C:cytoplasm"/>
    <property type="evidence" value="ECO:0007669"/>
    <property type="project" value="TreeGrafter"/>
</dbReference>
<evidence type="ECO:0000256" key="9">
    <source>
        <dbReference type="ARBA" id="ARBA00047761"/>
    </source>
</evidence>
<protein>
    <recommendedName>
        <fullName evidence="12">RNA polymerase II subunit B1 CTD phosphatase RPAP2 homolog</fullName>
        <ecNumber evidence="12">3.1.3.16</ecNumber>
    </recommendedName>
</protein>
<dbReference type="EMBL" id="JAULSN010000015">
    <property type="protein sequence ID" value="KAK3358644.1"/>
    <property type="molecule type" value="Genomic_DNA"/>
</dbReference>
<dbReference type="InterPro" id="IPR039693">
    <property type="entry name" value="Rtr1/RPAP2"/>
</dbReference>
<dbReference type="AlphaFoldDB" id="A0AAE0JS75"/>
<feature type="non-terminal residue" evidence="14">
    <location>
        <position position="1"/>
    </location>
</feature>
<evidence type="ECO:0000256" key="2">
    <source>
        <dbReference type="ARBA" id="ARBA00005676"/>
    </source>
</evidence>
<keyword evidence="7 12" id="KW-0904">Protein phosphatase</keyword>
<dbReference type="Proteomes" id="UP001287356">
    <property type="component" value="Unassembled WGS sequence"/>
</dbReference>
<dbReference type="GO" id="GO:0008420">
    <property type="term" value="F:RNA polymerase II CTD heptapeptide repeat phosphatase activity"/>
    <property type="evidence" value="ECO:0007669"/>
    <property type="project" value="UniProtKB-UniRule"/>
</dbReference>
<name>A0AAE0JS75_9PEZI</name>
<keyword evidence="6 12" id="KW-0862">Zinc</keyword>
<organism evidence="14 15">
    <name type="scientific">Lasiosphaeria ovina</name>
    <dbReference type="NCBI Taxonomy" id="92902"/>
    <lineage>
        <taxon>Eukaryota</taxon>
        <taxon>Fungi</taxon>
        <taxon>Dikarya</taxon>
        <taxon>Ascomycota</taxon>
        <taxon>Pezizomycotina</taxon>
        <taxon>Sordariomycetes</taxon>
        <taxon>Sordariomycetidae</taxon>
        <taxon>Sordariales</taxon>
        <taxon>Lasiosphaeriaceae</taxon>
        <taxon>Lasiosphaeria</taxon>
    </lineage>
</organism>
<keyword evidence="15" id="KW-1185">Reference proteome</keyword>
<evidence type="ECO:0000259" key="13">
    <source>
        <dbReference type="PROSITE" id="PS51479"/>
    </source>
</evidence>
<dbReference type="EC" id="3.1.3.16" evidence="12"/>
<keyword evidence="5 12" id="KW-0378">Hydrolase</keyword>
<evidence type="ECO:0000256" key="7">
    <source>
        <dbReference type="ARBA" id="ARBA00022912"/>
    </source>
</evidence>
<dbReference type="Pfam" id="PF04181">
    <property type="entry name" value="RPAP2_Rtr1"/>
    <property type="match status" value="1"/>
</dbReference>
<dbReference type="InterPro" id="IPR007308">
    <property type="entry name" value="Rtr1/RPAP2_dom"/>
</dbReference>
<comment type="similarity">
    <text evidence="2 11 12">Belongs to the RPAP2 family.</text>
</comment>
<evidence type="ECO:0000256" key="11">
    <source>
        <dbReference type="PROSITE-ProRule" id="PRU00812"/>
    </source>
</evidence>
<dbReference type="PANTHER" id="PTHR14732">
    <property type="entry name" value="RNA POLYMERASE II SUBUNIT B1 CTD PHOSPHATASE RPAP2-RELATED"/>
    <property type="match status" value="1"/>
</dbReference>
<evidence type="ECO:0000313" key="15">
    <source>
        <dbReference type="Proteomes" id="UP001287356"/>
    </source>
</evidence>
<dbReference type="GO" id="GO:0008270">
    <property type="term" value="F:zinc ion binding"/>
    <property type="evidence" value="ECO:0007669"/>
    <property type="project" value="UniProtKB-KW"/>
</dbReference>
<reference evidence="14" key="2">
    <citation type="submission" date="2023-06" db="EMBL/GenBank/DDBJ databases">
        <authorList>
            <consortium name="Lawrence Berkeley National Laboratory"/>
            <person name="Haridas S."/>
            <person name="Hensen N."/>
            <person name="Bonometti L."/>
            <person name="Westerberg I."/>
            <person name="Brannstrom I.O."/>
            <person name="Guillou S."/>
            <person name="Cros-Aarteil S."/>
            <person name="Calhoun S."/>
            <person name="Kuo A."/>
            <person name="Mondo S."/>
            <person name="Pangilinan J."/>
            <person name="Riley R."/>
            <person name="Labutti K."/>
            <person name="Andreopoulos B."/>
            <person name="Lipzen A."/>
            <person name="Chen C."/>
            <person name="Yanf M."/>
            <person name="Daum C."/>
            <person name="Ng V."/>
            <person name="Clum A."/>
            <person name="Steindorff A."/>
            <person name="Ohm R."/>
            <person name="Martin F."/>
            <person name="Silar P."/>
            <person name="Natvig D."/>
            <person name="Lalanne C."/>
            <person name="Gautier V."/>
            <person name="Ament-Velasquez S.L."/>
            <person name="Kruys A."/>
            <person name="Hutchinson M.I."/>
            <person name="Powell A.J."/>
            <person name="Barry K."/>
            <person name="Miller A.N."/>
            <person name="Grigoriev I.V."/>
            <person name="Debuchy R."/>
            <person name="Gladieux P."/>
            <person name="Thoren M.H."/>
            <person name="Johannesson H."/>
        </authorList>
    </citation>
    <scope>NUCLEOTIDE SEQUENCE</scope>
    <source>
        <strain evidence="14">CBS 958.72</strain>
    </source>
</reference>
<comment type="catalytic activity">
    <reaction evidence="10 12">
        <text>O-phospho-L-threonyl-[protein] + H2O = L-threonyl-[protein] + phosphate</text>
        <dbReference type="Rhea" id="RHEA:47004"/>
        <dbReference type="Rhea" id="RHEA-COMP:11060"/>
        <dbReference type="Rhea" id="RHEA-COMP:11605"/>
        <dbReference type="ChEBI" id="CHEBI:15377"/>
        <dbReference type="ChEBI" id="CHEBI:30013"/>
        <dbReference type="ChEBI" id="CHEBI:43474"/>
        <dbReference type="ChEBI" id="CHEBI:61977"/>
        <dbReference type="EC" id="3.1.3.16"/>
    </reaction>
</comment>
<keyword evidence="4 12" id="KW-0863">Zinc-finger</keyword>
<evidence type="ECO:0000256" key="12">
    <source>
        <dbReference type="RuleBase" id="RU367080"/>
    </source>
</evidence>
<evidence type="ECO:0000256" key="1">
    <source>
        <dbReference type="ARBA" id="ARBA00004123"/>
    </source>
</evidence>
<evidence type="ECO:0000313" key="14">
    <source>
        <dbReference type="EMBL" id="KAK3358644.1"/>
    </source>
</evidence>
<gene>
    <name evidence="14" type="ORF">B0T24DRAFT_491676</name>
</gene>
<evidence type="ECO:0000256" key="10">
    <source>
        <dbReference type="ARBA" id="ARBA00048336"/>
    </source>
</evidence>
<evidence type="ECO:0000256" key="6">
    <source>
        <dbReference type="ARBA" id="ARBA00022833"/>
    </source>
</evidence>
<comment type="catalytic activity">
    <reaction evidence="9 12">
        <text>O-phospho-L-seryl-[protein] + H2O = L-seryl-[protein] + phosphate</text>
        <dbReference type="Rhea" id="RHEA:20629"/>
        <dbReference type="Rhea" id="RHEA-COMP:9863"/>
        <dbReference type="Rhea" id="RHEA-COMP:11604"/>
        <dbReference type="ChEBI" id="CHEBI:15377"/>
        <dbReference type="ChEBI" id="CHEBI:29999"/>
        <dbReference type="ChEBI" id="CHEBI:43474"/>
        <dbReference type="ChEBI" id="CHEBI:83421"/>
        <dbReference type="EC" id="3.1.3.16"/>
    </reaction>
</comment>
<dbReference type="PROSITE" id="PS51479">
    <property type="entry name" value="ZF_RTR1"/>
    <property type="match status" value="1"/>
</dbReference>
<comment type="subcellular location">
    <subcellularLocation>
        <location evidence="1 12">Nucleus</location>
    </subcellularLocation>
</comment>
<evidence type="ECO:0000256" key="8">
    <source>
        <dbReference type="ARBA" id="ARBA00023242"/>
    </source>
</evidence>
<evidence type="ECO:0000256" key="4">
    <source>
        <dbReference type="ARBA" id="ARBA00022771"/>
    </source>
</evidence>
<proteinExistence type="inferred from homology"/>
<dbReference type="PANTHER" id="PTHR14732:SF0">
    <property type="entry name" value="RNA POLYMERASE II SUBUNIT B1 CTD PHOSPHATASE RPAP2-RELATED"/>
    <property type="match status" value="1"/>
</dbReference>
<evidence type="ECO:0000256" key="3">
    <source>
        <dbReference type="ARBA" id="ARBA00022723"/>
    </source>
</evidence>
<dbReference type="GO" id="GO:0043175">
    <property type="term" value="F:RNA polymerase core enzyme binding"/>
    <property type="evidence" value="ECO:0007669"/>
    <property type="project" value="UniProtKB-UniRule"/>
</dbReference>
<comment type="function">
    <text evidence="12">Putative RNA polymerase II subunit B1 C-terminal domain (CTD) phosphatase involved in RNA polymerase II transcription regulation.</text>
</comment>